<proteinExistence type="predicted"/>
<organism evidence="1 2">
    <name type="scientific">Ancylostoma caninum</name>
    <name type="common">Dog hookworm</name>
    <dbReference type="NCBI Taxonomy" id="29170"/>
    <lineage>
        <taxon>Eukaryota</taxon>
        <taxon>Metazoa</taxon>
        <taxon>Ecdysozoa</taxon>
        <taxon>Nematoda</taxon>
        <taxon>Chromadorea</taxon>
        <taxon>Rhabditida</taxon>
        <taxon>Rhabditina</taxon>
        <taxon>Rhabditomorpha</taxon>
        <taxon>Strongyloidea</taxon>
        <taxon>Ancylostomatidae</taxon>
        <taxon>Ancylostomatinae</taxon>
        <taxon>Ancylostoma</taxon>
    </lineage>
</organism>
<gene>
    <name evidence="1" type="ORF">ANCCAN_05236</name>
</gene>
<evidence type="ECO:0000313" key="2">
    <source>
        <dbReference type="Proteomes" id="UP000252519"/>
    </source>
</evidence>
<dbReference type="AlphaFoldDB" id="A0A368GYF5"/>
<evidence type="ECO:0000313" key="1">
    <source>
        <dbReference type="EMBL" id="RCN48598.1"/>
    </source>
</evidence>
<keyword evidence="2" id="KW-1185">Reference proteome</keyword>
<dbReference type="Proteomes" id="UP000252519">
    <property type="component" value="Unassembled WGS sequence"/>
</dbReference>
<name>A0A368GYF5_ANCCA</name>
<protein>
    <submittedName>
        <fullName evidence="1">Uncharacterized protein</fullName>
    </submittedName>
</protein>
<comment type="caution">
    <text evidence="1">The sequence shown here is derived from an EMBL/GenBank/DDBJ whole genome shotgun (WGS) entry which is preliminary data.</text>
</comment>
<sequence>MTVNGDVLKYDSKSKYQIVLNVHATYVTTENSGKYWASHPIFDKPYNEKKNKDWDPYLYDKSPVLIGEIKVTLDGKEVM</sequence>
<accession>A0A368GYF5</accession>
<reference evidence="1 2" key="1">
    <citation type="submission" date="2014-10" db="EMBL/GenBank/DDBJ databases">
        <title>Draft genome of the hookworm Ancylostoma caninum.</title>
        <authorList>
            <person name="Mitreva M."/>
        </authorList>
    </citation>
    <scope>NUCLEOTIDE SEQUENCE [LARGE SCALE GENOMIC DNA]</scope>
    <source>
        <strain evidence="1 2">Baltimore</strain>
    </source>
</reference>
<dbReference type="EMBL" id="JOJR01000044">
    <property type="protein sequence ID" value="RCN48598.1"/>
    <property type="molecule type" value="Genomic_DNA"/>
</dbReference>